<reference key="1">
    <citation type="journal article" date="1995" name="J. Biol. Chem.">
        <title>Characterization of the mitotic specific phosphorylation site of histone H1. Absence of a consensus sequence for the p34cdc2/cyclin B kinase.</title>
        <authorList>
            <person name="Gurley L.R."/>
            <person name="Valdez J.G."/>
            <person name="Buchanan J.S."/>
        </authorList>
    </citation>
    <scope>PROTEIN SEQUENCE</scope>
</reference>
<accession>Q9QUY8</accession>
<organism>
    <name type="scientific">Cricetulus griseus</name>
    <name type="common">Chinese hamster</name>
    <name type="synonym">Cricetulus barabensis griseus</name>
    <dbReference type="NCBI Taxonomy" id="10029"/>
    <lineage>
        <taxon>Eukaryota</taxon>
        <taxon>Metazoa</taxon>
        <taxon>Chordata</taxon>
        <taxon>Craniata</taxon>
        <taxon>Vertebrata</taxon>
        <taxon>Euteleostomi</taxon>
        <taxon>Mammalia</taxon>
        <taxon>Eutheria</taxon>
        <taxon>Euarchontoglires</taxon>
        <taxon>Glires</taxon>
        <taxon>Rodentia</taxon>
        <taxon>Myomorpha</taxon>
        <taxon>Muroidea</taxon>
        <taxon>Cricetidae</taxon>
        <taxon>Cricetinae</taxon>
        <taxon>Cricetulus</taxon>
    </lineage>
</organism>
<keyword id="KW-0903">Direct protein sequencing</keyword>
<dbReference type="AlphaFoldDB" id="Q9QUY8"/>
<protein>
    <submittedName>
        <fullName>Histone H1</fullName>
    </submittedName>
</protein>
<proteinExistence type="evidence at protein level"/>
<name>Q9QUY8_CRIGR</name>
<sequence length="16" mass="1479">SETAPAAPAAAPPAEK</sequence>